<organism evidence="1 2">
    <name type="scientific">Brumimicrobium aurantiacum</name>
    <dbReference type="NCBI Taxonomy" id="1737063"/>
    <lineage>
        <taxon>Bacteria</taxon>
        <taxon>Pseudomonadati</taxon>
        <taxon>Bacteroidota</taxon>
        <taxon>Flavobacteriia</taxon>
        <taxon>Flavobacteriales</taxon>
        <taxon>Crocinitomicaceae</taxon>
        <taxon>Brumimicrobium</taxon>
    </lineage>
</organism>
<dbReference type="SUPFAM" id="SSF82185">
    <property type="entry name" value="Histone H3 K4-specific methyltransferase SET7/9 N-terminal domain"/>
    <property type="match status" value="3"/>
</dbReference>
<dbReference type="OrthoDB" id="7342920at2"/>
<reference evidence="1 2" key="1">
    <citation type="submission" date="2018-08" db="EMBL/GenBank/DDBJ databases">
        <title>The draft genome squence of Brumimicrobium sp. N62.</title>
        <authorList>
            <person name="Du Z.-J."/>
            <person name="Luo H.-R."/>
        </authorList>
    </citation>
    <scope>NUCLEOTIDE SEQUENCE [LARGE SCALE GENOMIC DNA]</scope>
    <source>
        <strain evidence="1 2">N62</strain>
    </source>
</reference>
<keyword evidence="2" id="KW-1185">Reference proteome</keyword>
<proteinExistence type="predicted"/>
<name>A0A3E1EYS7_9FLAO</name>
<dbReference type="Pfam" id="PF07661">
    <property type="entry name" value="MORN_2"/>
    <property type="match status" value="7"/>
</dbReference>
<dbReference type="Gene3D" id="2.20.110.10">
    <property type="entry name" value="Histone H3 K4-specific methyltransferase SET7/9 N-terminal domain"/>
    <property type="match status" value="2"/>
</dbReference>
<comment type="caution">
    <text evidence="1">The sequence shown here is derived from an EMBL/GenBank/DDBJ whole genome shotgun (WGS) entry which is preliminary data.</text>
</comment>
<sequence>MKLILKTSLFLLFYLLLSGCSGPINIDSVEIKDELFFKDGERFSGELYSKSKKGFFGDIGTILTGDSIIYVIDDGFCNKIKCFKENSLVLEINQEPIQDKIRRTTSFYTKTNSGGNEVRYQTSSIDGKLEGETIEWAFDGEGILGSNERYIKTVQNFKNNEKDGETINYYRNGDKKEVLNFKNGQLSGKSKGWYPNGNLEYEKLYNNNSLVEEKNYYRKANVLKNKKIYSNFKVQEEYKWSFNEVLFYQKKGDQMDSLILDGYYEFIDNEKETHVNYVKGKKEGKVEIFYPNGKKWEELIYENGIRNGVHKKWYLNGELALEVNYLKGKKHGTEKKMYDSGDKWHVIEYKNGLKSGTSNSWYKNGQLAKTETFSNGVNQGTSTEYYQSGKKWKEIKYSQVSKGTAGLYQSWFKDGAKAEEYELLNGKKHGYYKKWWGNGKLRLQVDYVEGLKNGAYKNWLEDGTLYSERMYIKDKEQ</sequence>
<evidence type="ECO:0000313" key="1">
    <source>
        <dbReference type="EMBL" id="RFC54715.1"/>
    </source>
</evidence>
<accession>A0A3E1EYS7</accession>
<dbReference type="AlphaFoldDB" id="A0A3E1EYS7"/>
<protein>
    <submittedName>
        <fullName evidence="1">Toxin-antitoxin system YwqK family antitoxin</fullName>
    </submittedName>
</protein>
<dbReference type="PROSITE" id="PS51257">
    <property type="entry name" value="PROKAR_LIPOPROTEIN"/>
    <property type="match status" value="1"/>
</dbReference>
<dbReference type="Proteomes" id="UP000257127">
    <property type="component" value="Unassembled WGS sequence"/>
</dbReference>
<evidence type="ECO:0000313" key="2">
    <source>
        <dbReference type="Proteomes" id="UP000257127"/>
    </source>
</evidence>
<dbReference type="EMBL" id="QURB01000003">
    <property type="protein sequence ID" value="RFC54715.1"/>
    <property type="molecule type" value="Genomic_DNA"/>
</dbReference>
<dbReference type="InterPro" id="IPR011652">
    <property type="entry name" value="MORN_2"/>
</dbReference>
<dbReference type="RefSeq" id="WP_116880549.1">
    <property type="nucleotide sequence ID" value="NZ_QURB01000003.1"/>
</dbReference>
<dbReference type="Gene3D" id="3.90.930.1">
    <property type="match status" value="1"/>
</dbReference>
<gene>
    <name evidence="1" type="ORF">DXU93_06935</name>
</gene>